<evidence type="ECO:0000259" key="2">
    <source>
        <dbReference type="Pfam" id="PF13456"/>
    </source>
</evidence>
<dbReference type="GO" id="GO:0003676">
    <property type="term" value="F:nucleic acid binding"/>
    <property type="evidence" value="ECO:0007669"/>
    <property type="project" value="InterPro"/>
</dbReference>
<dbReference type="Proteomes" id="UP000585474">
    <property type="component" value="Unassembled WGS sequence"/>
</dbReference>
<dbReference type="PANTHER" id="PTHR48475:SF2">
    <property type="entry name" value="RIBONUCLEASE H"/>
    <property type="match status" value="1"/>
</dbReference>
<sequence>MGAELILYLSISPTAVSAILIQEEDKIQKPVYYVSKVLMKAKTRMAIKAQALPDFIAEFTHDVAPDLEMALLEVETPEKQSQEVDLTSNEAKYEALLVGLRVAAELGVESLDTFSNSYLVVNQVQGDYLAKDLRMVAYLDKVKAISSKIRDFKISQIPWKKNKKADALANLASALDFISDRNIPLEFLPNPSIDITNPFYQDTTNLSWMDDIITYLKDGKLPLDKL</sequence>
<dbReference type="OrthoDB" id="101614at2759"/>
<evidence type="ECO:0000256" key="1">
    <source>
        <dbReference type="SAM" id="SignalP"/>
    </source>
</evidence>
<dbReference type="Gene3D" id="3.30.420.10">
    <property type="entry name" value="Ribonuclease H-like superfamily/Ribonuclease H"/>
    <property type="match status" value="1"/>
</dbReference>
<protein>
    <recommendedName>
        <fullName evidence="2">RNase H type-1 domain-containing protein</fullName>
    </recommendedName>
</protein>
<dbReference type="CDD" id="cd09279">
    <property type="entry name" value="RNase_HI_like"/>
    <property type="match status" value="1"/>
</dbReference>
<dbReference type="PANTHER" id="PTHR48475">
    <property type="entry name" value="RIBONUCLEASE H"/>
    <property type="match status" value="1"/>
</dbReference>
<keyword evidence="1" id="KW-0732">Signal</keyword>
<accession>A0A7J0H1V5</accession>
<evidence type="ECO:0000313" key="4">
    <source>
        <dbReference type="Proteomes" id="UP000585474"/>
    </source>
</evidence>
<gene>
    <name evidence="3" type="ORF">Acr_26g0003530</name>
</gene>
<feature type="chain" id="PRO_5029586510" description="RNase H type-1 domain-containing protein" evidence="1">
    <location>
        <begin position="19"/>
        <end position="226"/>
    </location>
</feature>
<dbReference type="AlphaFoldDB" id="A0A7J0H1V5"/>
<feature type="signal peptide" evidence="1">
    <location>
        <begin position="1"/>
        <end position="18"/>
    </location>
</feature>
<dbReference type="GO" id="GO:0004523">
    <property type="term" value="F:RNA-DNA hybrid ribonuclease activity"/>
    <property type="evidence" value="ECO:0007669"/>
    <property type="project" value="InterPro"/>
</dbReference>
<organism evidence="3 4">
    <name type="scientific">Actinidia rufa</name>
    <dbReference type="NCBI Taxonomy" id="165716"/>
    <lineage>
        <taxon>Eukaryota</taxon>
        <taxon>Viridiplantae</taxon>
        <taxon>Streptophyta</taxon>
        <taxon>Embryophyta</taxon>
        <taxon>Tracheophyta</taxon>
        <taxon>Spermatophyta</taxon>
        <taxon>Magnoliopsida</taxon>
        <taxon>eudicotyledons</taxon>
        <taxon>Gunneridae</taxon>
        <taxon>Pentapetalae</taxon>
        <taxon>asterids</taxon>
        <taxon>Ericales</taxon>
        <taxon>Actinidiaceae</taxon>
        <taxon>Actinidia</taxon>
    </lineage>
</organism>
<dbReference type="InterPro" id="IPR036397">
    <property type="entry name" value="RNaseH_sf"/>
</dbReference>
<name>A0A7J0H1V5_9ERIC</name>
<feature type="domain" description="RNase H type-1" evidence="2">
    <location>
        <begin position="86"/>
        <end position="172"/>
    </location>
</feature>
<evidence type="ECO:0000313" key="3">
    <source>
        <dbReference type="EMBL" id="GFZ17083.1"/>
    </source>
</evidence>
<keyword evidence="4" id="KW-1185">Reference proteome</keyword>
<dbReference type="Pfam" id="PF13456">
    <property type="entry name" value="RVT_3"/>
    <property type="match status" value="1"/>
</dbReference>
<dbReference type="InterPro" id="IPR012337">
    <property type="entry name" value="RNaseH-like_sf"/>
</dbReference>
<dbReference type="EMBL" id="BJWL01000026">
    <property type="protein sequence ID" value="GFZ17083.1"/>
    <property type="molecule type" value="Genomic_DNA"/>
</dbReference>
<comment type="caution">
    <text evidence="3">The sequence shown here is derived from an EMBL/GenBank/DDBJ whole genome shotgun (WGS) entry which is preliminary data.</text>
</comment>
<dbReference type="InterPro" id="IPR002156">
    <property type="entry name" value="RNaseH_domain"/>
</dbReference>
<dbReference type="SUPFAM" id="SSF53098">
    <property type="entry name" value="Ribonuclease H-like"/>
    <property type="match status" value="1"/>
</dbReference>
<reference evidence="3 4" key="1">
    <citation type="submission" date="2019-07" db="EMBL/GenBank/DDBJ databases">
        <title>De Novo Assembly of kiwifruit Actinidia rufa.</title>
        <authorList>
            <person name="Sugita-Konishi S."/>
            <person name="Sato K."/>
            <person name="Mori E."/>
            <person name="Abe Y."/>
            <person name="Kisaki G."/>
            <person name="Hamano K."/>
            <person name="Suezawa K."/>
            <person name="Otani M."/>
            <person name="Fukuda T."/>
            <person name="Manabe T."/>
            <person name="Gomi K."/>
            <person name="Tabuchi M."/>
            <person name="Akimitsu K."/>
            <person name="Kataoka I."/>
        </authorList>
    </citation>
    <scope>NUCLEOTIDE SEQUENCE [LARGE SCALE GENOMIC DNA]</scope>
    <source>
        <strain evidence="4">cv. Fuchu</strain>
    </source>
</reference>
<proteinExistence type="predicted"/>